<dbReference type="EMBL" id="CP003642">
    <property type="protein sequence ID" value="AFZ24179.1"/>
    <property type="molecule type" value="Genomic_DNA"/>
</dbReference>
<dbReference type="eggNOG" id="COG1652">
    <property type="taxonomic scope" value="Bacteria"/>
</dbReference>
<feature type="region of interest" description="Disordered" evidence="1">
    <location>
        <begin position="144"/>
        <end position="172"/>
    </location>
</feature>
<evidence type="ECO:0000256" key="1">
    <source>
        <dbReference type="SAM" id="MobiDB-lite"/>
    </source>
</evidence>
<dbReference type="Pfam" id="PF19266">
    <property type="entry name" value="CIS_tube"/>
    <property type="match status" value="1"/>
</dbReference>
<dbReference type="Proteomes" id="UP000010475">
    <property type="component" value="Chromosome"/>
</dbReference>
<organism evidence="3 4">
    <name type="scientific">Cylindrospermum stagnale PCC 7417</name>
    <dbReference type="NCBI Taxonomy" id="56107"/>
    <lineage>
        <taxon>Bacteria</taxon>
        <taxon>Bacillati</taxon>
        <taxon>Cyanobacteriota</taxon>
        <taxon>Cyanophyceae</taxon>
        <taxon>Nostocales</taxon>
        <taxon>Nostocaceae</taxon>
        <taxon>Cylindrospermum</taxon>
    </lineage>
</organism>
<protein>
    <recommendedName>
        <fullName evidence="2">Contractile injection system tube protein N-terminal domain-containing protein</fullName>
    </recommendedName>
</protein>
<dbReference type="InterPro" id="IPR045361">
    <property type="entry name" value="CIS_tube_prot_N"/>
</dbReference>
<proteinExistence type="predicted"/>
<name>K9WWJ2_9NOST</name>
<dbReference type="AlphaFoldDB" id="K9WWJ2"/>
<dbReference type="RefSeq" id="WP_015207435.1">
    <property type="nucleotide sequence ID" value="NC_019757.1"/>
</dbReference>
<sequence>MSNLQKAKLLCVEGGASPIIFQFNPNELKFSRQSNLNPSEGARTEDGITKLSFANPAPCTLTISNIILDTYESQGNLTANLEIFKESVRFAKSGEHAGERPPIYLFIWGGTESLRCFVQSLDYSLTMFLPDGTPVRAKVNLTLKEADDSTPKGSVGTPAKVDRQGNKRPSKK</sequence>
<evidence type="ECO:0000259" key="2">
    <source>
        <dbReference type="Pfam" id="PF19266"/>
    </source>
</evidence>
<evidence type="ECO:0000313" key="4">
    <source>
        <dbReference type="Proteomes" id="UP000010475"/>
    </source>
</evidence>
<dbReference type="OrthoDB" id="9815939at2"/>
<keyword evidence="4" id="KW-1185">Reference proteome</keyword>
<dbReference type="STRING" id="56107.Cylst_1931"/>
<evidence type="ECO:0000313" key="3">
    <source>
        <dbReference type="EMBL" id="AFZ24179.1"/>
    </source>
</evidence>
<gene>
    <name evidence="3" type="ORF">Cylst_1931</name>
</gene>
<dbReference type="KEGG" id="csg:Cylst_1931"/>
<feature type="domain" description="Contractile injection system tube protein N-terminal" evidence="2">
    <location>
        <begin position="19"/>
        <end position="149"/>
    </location>
</feature>
<accession>K9WWJ2</accession>
<reference evidence="3 4" key="1">
    <citation type="submission" date="2012-06" db="EMBL/GenBank/DDBJ databases">
        <title>Finished chromosome of genome of Cylindrospermum stagnale PCC 7417.</title>
        <authorList>
            <consortium name="US DOE Joint Genome Institute"/>
            <person name="Gugger M."/>
            <person name="Coursin T."/>
            <person name="Rippka R."/>
            <person name="Tandeau De Marsac N."/>
            <person name="Huntemann M."/>
            <person name="Wei C.-L."/>
            <person name="Han J."/>
            <person name="Detter J.C."/>
            <person name="Han C."/>
            <person name="Tapia R."/>
            <person name="Chen A."/>
            <person name="Kyrpides N."/>
            <person name="Mavromatis K."/>
            <person name="Markowitz V."/>
            <person name="Szeto E."/>
            <person name="Ivanova N."/>
            <person name="Pagani I."/>
            <person name="Pati A."/>
            <person name="Goodwin L."/>
            <person name="Nordberg H.P."/>
            <person name="Cantor M.N."/>
            <person name="Hua S.X."/>
            <person name="Woyke T."/>
            <person name="Kerfeld C.A."/>
        </authorList>
    </citation>
    <scope>NUCLEOTIDE SEQUENCE [LARGE SCALE GENOMIC DNA]</scope>
    <source>
        <strain evidence="3 4">PCC 7417</strain>
    </source>
</reference>
<dbReference type="HOGENOM" id="CLU_075813_3_0_3"/>